<dbReference type="AlphaFoldDB" id="A0A1K1Y741"/>
<feature type="transmembrane region" description="Helical" evidence="1">
    <location>
        <begin position="6"/>
        <end position="22"/>
    </location>
</feature>
<dbReference type="Proteomes" id="UP000433089">
    <property type="component" value="Unassembled WGS sequence"/>
</dbReference>
<evidence type="ECO:0000313" key="4">
    <source>
        <dbReference type="Proteomes" id="UP000433089"/>
    </source>
</evidence>
<proteinExistence type="predicted"/>
<dbReference type="EMBL" id="CABWLH010000008">
    <property type="protein sequence ID" value="VXB07922.1"/>
    <property type="molecule type" value="Genomic_DNA"/>
</dbReference>
<keyword evidence="1" id="KW-1133">Transmembrane helix</keyword>
<dbReference type="EMBL" id="JBEOME010000016">
    <property type="protein sequence ID" value="MER3123367.1"/>
    <property type="molecule type" value="Genomic_DNA"/>
</dbReference>
<name>A0A1K1Y741_BACAB</name>
<evidence type="ECO:0000256" key="1">
    <source>
        <dbReference type="SAM" id="Phobius"/>
    </source>
</evidence>
<evidence type="ECO:0000313" key="3">
    <source>
        <dbReference type="EMBL" id="VXB07922.1"/>
    </source>
</evidence>
<keyword evidence="1" id="KW-0812">Transmembrane</keyword>
<evidence type="ECO:0000313" key="2">
    <source>
        <dbReference type="EMBL" id="MER3123367.1"/>
    </source>
</evidence>
<accession>A0A653MS57</accession>
<dbReference type="Proteomes" id="UP001467674">
    <property type="component" value="Unassembled WGS sequence"/>
</dbReference>
<sequence>MWFIIIGVIFFIESIILTVVGIKKKQSMMTYLGIVIMIMTVGMIIVTLNPPNS</sequence>
<reference evidence="3 4" key="1">
    <citation type="submission" date="2019-10" db="EMBL/GenBank/DDBJ databases">
        <authorList>
            <person name="Karimi E."/>
        </authorList>
    </citation>
    <scope>NUCLEOTIDE SEQUENCE [LARGE SCALE GENOMIC DNA]</scope>
    <source>
        <strain evidence="3">Bacillus sp. 348</strain>
    </source>
</reference>
<dbReference type="GeneID" id="66364393"/>
<feature type="transmembrane region" description="Helical" evidence="1">
    <location>
        <begin position="29"/>
        <end position="48"/>
    </location>
</feature>
<keyword evidence="5" id="KW-1185">Reference proteome</keyword>
<dbReference type="RefSeq" id="WP_008341770.1">
    <property type="nucleotide sequence ID" value="NZ_AP014928.1"/>
</dbReference>
<keyword evidence="1" id="KW-0472">Membrane</keyword>
<protein>
    <submittedName>
        <fullName evidence="3">Conserved membrane protein</fullName>
    </submittedName>
</protein>
<organism evidence="3 4">
    <name type="scientific">Bacillus altitudinis</name>
    <dbReference type="NCBI Taxonomy" id="293387"/>
    <lineage>
        <taxon>Bacteria</taxon>
        <taxon>Bacillati</taxon>
        <taxon>Bacillota</taxon>
        <taxon>Bacilli</taxon>
        <taxon>Bacillales</taxon>
        <taxon>Bacillaceae</taxon>
        <taxon>Bacillus</taxon>
    </lineage>
</organism>
<gene>
    <name evidence="3" type="primary">yflI</name>
    <name evidence="2" type="ORF">ABQG71_19580</name>
    <name evidence="3" type="ORF">BACI348_30180</name>
</gene>
<evidence type="ECO:0000313" key="5">
    <source>
        <dbReference type="Proteomes" id="UP001467674"/>
    </source>
</evidence>
<reference evidence="2 5" key="2">
    <citation type="submission" date="2024-06" db="EMBL/GenBank/DDBJ databases">
        <title>Construction of an artificial bacterial consortium using nitrogen cycle bacteria from Cuatro Cienegas Basin and a mangrove forest.</title>
        <authorList>
            <person name="Aguilera-Najera D."/>
            <person name="Marquez-Cianci L."/>
            <person name="Martinez-Perez E."/>
            <person name="Rosas-Barrera M."/>
            <person name="Rodriguez-Cruz U.E."/>
            <person name="Tapia-Lopez R."/>
            <person name="Eguiarte L.E."/>
            <person name="Souza-Saldivar V."/>
        </authorList>
    </citation>
    <scope>NUCLEOTIDE SEQUENCE [LARGE SCALE GENOMIC DNA]</scope>
    <source>
        <strain evidence="2 5">S14-15</strain>
    </source>
</reference>
<accession>A0A6G7HDD4</accession>
<accession>A0A1K1Y741</accession>